<dbReference type="SUPFAM" id="SSF56672">
    <property type="entry name" value="DNA/RNA polymerases"/>
    <property type="match status" value="1"/>
</dbReference>
<reference evidence="1" key="1">
    <citation type="journal article" date="2021" name="Front. Plant Sci.">
        <title>Chromosome-Scale Genome Assembly for Chinese Sour Jujube and Insights Into Its Genome Evolution and Domestication Signature.</title>
        <authorList>
            <person name="Shen L.-Y."/>
            <person name="Luo H."/>
            <person name="Wang X.-L."/>
            <person name="Wang X.-M."/>
            <person name="Qiu X.-J."/>
            <person name="Liu H."/>
            <person name="Zhou S.-S."/>
            <person name="Jia K.-H."/>
            <person name="Nie S."/>
            <person name="Bao Y.-T."/>
            <person name="Zhang R.-G."/>
            <person name="Yun Q.-Z."/>
            <person name="Chai Y.-H."/>
            <person name="Lu J.-Y."/>
            <person name="Li Y."/>
            <person name="Zhao S.-W."/>
            <person name="Mao J.-F."/>
            <person name="Jia S.-G."/>
            <person name="Mao Y.-M."/>
        </authorList>
    </citation>
    <scope>NUCLEOTIDE SEQUENCE</scope>
    <source>
        <strain evidence="1">AT0</strain>
        <tissue evidence="1">Leaf</tissue>
    </source>
</reference>
<gene>
    <name evidence="1" type="ORF">FEM48_Zijuj06G0147500</name>
</gene>
<dbReference type="Gene3D" id="3.30.70.270">
    <property type="match status" value="1"/>
</dbReference>
<evidence type="ECO:0000313" key="1">
    <source>
        <dbReference type="EMBL" id="KAH7524701.1"/>
    </source>
</evidence>
<dbReference type="InterPro" id="IPR043128">
    <property type="entry name" value="Rev_trsase/Diguanyl_cyclase"/>
</dbReference>
<evidence type="ECO:0000313" key="2">
    <source>
        <dbReference type="Proteomes" id="UP000813462"/>
    </source>
</evidence>
<organism evidence="1 2">
    <name type="scientific">Ziziphus jujuba var. spinosa</name>
    <dbReference type="NCBI Taxonomy" id="714518"/>
    <lineage>
        <taxon>Eukaryota</taxon>
        <taxon>Viridiplantae</taxon>
        <taxon>Streptophyta</taxon>
        <taxon>Embryophyta</taxon>
        <taxon>Tracheophyta</taxon>
        <taxon>Spermatophyta</taxon>
        <taxon>Magnoliopsida</taxon>
        <taxon>eudicotyledons</taxon>
        <taxon>Gunneridae</taxon>
        <taxon>Pentapetalae</taxon>
        <taxon>rosids</taxon>
        <taxon>fabids</taxon>
        <taxon>Rosales</taxon>
        <taxon>Rhamnaceae</taxon>
        <taxon>Paliureae</taxon>
        <taxon>Ziziphus</taxon>
    </lineage>
</organism>
<sequence length="197" mass="22016">MDLESYEAIAEETILEISIHAIAGAIHLRTIQAKDTLQNHKVVMLIDSASTHNFIDSALAYHLGLHITRNPGLQVMALQEKELFNLEGDGFLLMHMVGSYIEKELPTDLHSLLKEFQQVDYLGHIISKDGVTVDPTKIQPVMEWPKSTSQEGVCGFPSLIGYYKEFISGLGRIATGLTKLLTFARFNWTLKAAKSFK</sequence>
<dbReference type="PANTHER" id="PTHR37984">
    <property type="entry name" value="PROTEIN CBG26694"/>
    <property type="match status" value="1"/>
</dbReference>
<accession>A0A978V9W6</accession>
<proteinExistence type="predicted"/>
<dbReference type="AlphaFoldDB" id="A0A978V9W6"/>
<comment type="caution">
    <text evidence="1">The sequence shown here is derived from an EMBL/GenBank/DDBJ whole genome shotgun (WGS) entry which is preliminary data.</text>
</comment>
<dbReference type="EMBL" id="JAEACU010000006">
    <property type="protein sequence ID" value="KAH7524701.1"/>
    <property type="molecule type" value="Genomic_DNA"/>
</dbReference>
<dbReference type="InterPro" id="IPR043502">
    <property type="entry name" value="DNA/RNA_pol_sf"/>
</dbReference>
<dbReference type="PANTHER" id="PTHR37984:SF5">
    <property type="entry name" value="PROTEIN NYNRIN-LIKE"/>
    <property type="match status" value="1"/>
</dbReference>
<name>A0A978V9W6_ZIZJJ</name>
<dbReference type="Proteomes" id="UP000813462">
    <property type="component" value="Unassembled WGS sequence"/>
</dbReference>
<dbReference type="InterPro" id="IPR050951">
    <property type="entry name" value="Retrovirus_Pol_polyprotein"/>
</dbReference>
<protein>
    <submittedName>
        <fullName evidence="1">Uncharacterized protein</fullName>
    </submittedName>
</protein>